<gene>
    <name evidence="3" type="ORF">D7Z94_15515</name>
</gene>
<name>A0A3B0C8K7_9FLAO</name>
<dbReference type="RefSeq" id="WP_120713157.1">
    <property type="nucleotide sequence ID" value="NZ_RBCJ01000003.1"/>
</dbReference>
<dbReference type="Gene3D" id="3.30.530.20">
    <property type="match status" value="1"/>
</dbReference>
<dbReference type="Pfam" id="PF08327">
    <property type="entry name" value="AHSA1"/>
    <property type="match status" value="1"/>
</dbReference>
<keyword evidence="4" id="KW-1185">Reference proteome</keyword>
<dbReference type="CDD" id="cd07814">
    <property type="entry name" value="SRPBCC_CalC_Aha1-like"/>
    <property type="match status" value="1"/>
</dbReference>
<accession>A0A3B0C8K7</accession>
<dbReference type="InterPro" id="IPR023393">
    <property type="entry name" value="START-like_dom_sf"/>
</dbReference>
<organism evidence="3 4">
    <name type="scientific">Ulvibacterium marinum</name>
    <dbReference type="NCBI Taxonomy" id="2419782"/>
    <lineage>
        <taxon>Bacteria</taxon>
        <taxon>Pseudomonadati</taxon>
        <taxon>Bacteroidota</taxon>
        <taxon>Flavobacteriia</taxon>
        <taxon>Flavobacteriales</taxon>
        <taxon>Flavobacteriaceae</taxon>
        <taxon>Ulvibacterium</taxon>
    </lineage>
</organism>
<dbReference type="EMBL" id="RBCJ01000003">
    <property type="protein sequence ID" value="RKN80347.1"/>
    <property type="molecule type" value="Genomic_DNA"/>
</dbReference>
<dbReference type="AlphaFoldDB" id="A0A3B0C8K7"/>
<sequence>MNSTIFTANGNILKVERTFNAPIELVWRAWTEAKLLDQWWAPKPWKSETSHMDFSEGGYRLYAMVGPEGEKHLARTDYRSINTHKQFSGDDSFCDEKGNINPEMPVSKFNNRFKDTNKETFVTIISEYASEEHLQQVIQMGMKEGLSMAFENLDSTLEKLNV</sequence>
<protein>
    <submittedName>
        <fullName evidence="3">SRPBCC domain-containing protein</fullName>
    </submittedName>
</protein>
<evidence type="ECO:0000313" key="4">
    <source>
        <dbReference type="Proteomes" id="UP000276603"/>
    </source>
</evidence>
<feature type="domain" description="Activator of Hsp90 ATPase homologue 1/2-like C-terminal" evidence="2">
    <location>
        <begin position="20"/>
        <end position="158"/>
    </location>
</feature>
<dbReference type="Proteomes" id="UP000276603">
    <property type="component" value="Unassembled WGS sequence"/>
</dbReference>
<dbReference type="OrthoDB" id="9795306at2"/>
<evidence type="ECO:0000256" key="1">
    <source>
        <dbReference type="ARBA" id="ARBA00006817"/>
    </source>
</evidence>
<comment type="caution">
    <text evidence="3">The sequence shown here is derived from an EMBL/GenBank/DDBJ whole genome shotgun (WGS) entry which is preliminary data.</text>
</comment>
<comment type="similarity">
    <text evidence="1">Belongs to the AHA1 family.</text>
</comment>
<evidence type="ECO:0000313" key="3">
    <source>
        <dbReference type="EMBL" id="RKN80347.1"/>
    </source>
</evidence>
<dbReference type="InterPro" id="IPR013538">
    <property type="entry name" value="ASHA1/2-like_C"/>
</dbReference>
<proteinExistence type="inferred from homology"/>
<evidence type="ECO:0000259" key="2">
    <source>
        <dbReference type="Pfam" id="PF08327"/>
    </source>
</evidence>
<dbReference type="SUPFAM" id="SSF55961">
    <property type="entry name" value="Bet v1-like"/>
    <property type="match status" value="1"/>
</dbReference>
<reference evidence="3 4" key="1">
    <citation type="submission" date="2018-10" db="EMBL/GenBank/DDBJ databases">
        <title>Ulvibacterium marinum gen. nov., sp. nov., a novel marine bacterium of the family Flavobacteriaceae, isolated from a culture of the green alga Ulva prolifera.</title>
        <authorList>
            <person name="Zhang Z."/>
        </authorList>
    </citation>
    <scope>NUCLEOTIDE SEQUENCE [LARGE SCALE GENOMIC DNA]</scope>
    <source>
        <strain evidence="3 4">CCMM003</strain>
    </source>
</reference>